<dbReference type="PROSITE" id="PS51257">
    <property type="entry name" value="PROKAR_LIPOPROTEIN"/>
    <property type="match status" value="1"/>
</dbReference>
<feature type="domain" description="Amidohydrolase 3" evidence="2">
    <location>
        <begin position="85"/>
        <end position="570"/>
    </location>
</feature>
<dbReference type="InterPro" id="IPR011059">
    <property type="entry name" value="Metal-dep_hydrolase_composite"/>
</dbReference>
<evidence type="ECO:0000259" key="2">
    <source>
        <dbReference type="Pfam" id="PF07969"/>
    </source>
</evidence>
<evidence type="ECO:0000313" key="4">
    <source>
        <dbReference type="Proteomes" id="UP000559010"/>
    </source>
</evidence>
<gene>
    <name evidence="3" type="ORF">HH304_05535</name>
</gene>
<sequence>MNRPNLIWVALLIFIISSCSSSNNESVNNDEINISKVILYHNGDIITMEGDNPEYAEALVVDKDKIVFVGSEIEAKEKYMNFSKVDLKGKTLVPGFVDGHVHFSALGTQALSANLLASPDGEVNTIDDLIRVFKDWTNNNEPELFNGWYIGMGFDDAIFGKFPTKDDLDKVSKEVPVMAIHISGHFCVINTKGLEVAGITSDTENPEGGIIRRVSGTNEPNGVLEELAAIPLMGKTITPDTPEKIDKFTNAAQDLAISFGYTTAQEGRASTNHEALAKFATEGKLKIDVPSYIDYAIPKYFETDWYSTEYKNHYRIAGIKLTLDGSPQGRTAWRTEPYLIPPDGESADYNGYPAIPEDEKVQEIVNMAYKNSWQLLVHCNGDAAADQMIRAVSNAANEFGNTDRRTTLIHGQYIRYDQIDSLAKYDIIPSLFPMHTYYWGDWHRQIIGEEKGSHISPTKTALKKCGIVTSHTDAPVALPNLMMILWTTVNRQTRSGDIIGPEEALTPYEALKTITIWGAYQHFEEDTKGSLKPGKLADLVILSDNPLKVDPLSLKDILVLETIKEGNSIYKRE</sequence>
<dbReference type="SUPFAM" id="SSF51338">
    <property type="entry name" value="Composite domain of metallo-dependent hydrolases"/>
    <property type="match status" value="1"/>
</dbReference>
<accession>A0A848J051</accession>
<dbReference type="GO" id="GO:0016810">
    <property type="term" value="F:hydrolase activity, acting on carbon-nitrogen (but not peptide) bonds"/>
    <property type="evidence" value="ECO:0007669"/>
    <property type="project" value="InterPro"/>
</dbReference>
<protein>
    <submittedName>
        <fullName evidence="3">Amidohydrolase</fullName>
    </submittedName>
</protein>
<comment type="caution">
    <text evidence="3">The sequence shown here is derived from an EMBL/GenBank/DDBJ whole genome shotgun (WGS) entry which is preliminary data.</text>
</comment>
<dbReference type="Gene3D" id="3.20.20.140">
    <property type="entry name" value="Metal-dependent hydrolases"/>
    <property type="match status" value="1"/>
</dbReference>
<dbReference type="InterPro" id="IPR033932">
    <property type="entry name" value="YtcJ-like"/>
</dbReference>
<dbReference type="CDD" id="cd01300">
    <property type="entry name" value="YtcJ_like"/>
    <property type="match status" value="1"/>
</dbReference>
<name>A0A848J051_9BACT</name>
<dbReference type="Proteomes" id="UP000559010">
    <property type="component" value="Unassembled WGS sequence"/>
</dbReference>
<organism evidence="3 4">
    <name type="scientific">Marinigracilibium pacificum</name>
    <dbReference type="NCBI Taxonomy" id="2729599"/>
    <lineage>
        <taxon>Bacteria</taxon>
        <taxon>Pseudomonadati</taxon>
        <taxon>Bacteroidota</taxon>
        <taxon>Cytophagia</taxon>
        <taxon>Cytophagales</taxon>
        <taxon>Flammeovirgaceae</taxon>
        <taxon>Marinigracilibium</taxon>
    </lineage>
</organism>
<dbReference type="InterPro" id="IPR032466">
    <property type="entry name" value="Metal_Hydrolase"/>
</dbReference>
<dbReference type="SUPFAM" id="SSF51556">
    <property type="entry name" value="Metallo-dependent hydrolases"/>
    <property type="match status" value="1"/>
</dbReference>
<dbReference type="InterPro" id="IPR013108">
    <property type="entry name" value="Amidohydro_3"/>
</dbReference>
<keyword evidence="1" id="KW-0732">Signal</keyword>
<dbReference type="EMBL" id="JABBNU010000003">
    <property type="protein sequence ID" value="NMM47854.1"/>
    <property type="molecule type" value="Genomic_DNA"/>
</dbReference>
<reference evidence="3 4" key="1">
    <citation type="submission" date="2020-04" db="EMBL/GenBank/DDBJ databases">
        <title>Flammeovirgaceae bacterium KN852 isolated from deep sea.</title>
        <authorList>
            <person name="Zhang D.-C."/>
        </authorList>
    </citation>
    <scope>NUCLEOTIDE SEQUENCE [LARGE SCALE GENOMIC DNA]</scope>
    <source>
        <strain evidence="3 4">KN852</strain>
    </source>
</reference>
<evidence type="ECO:0000256" key="1">
    <source>
        <dbReference type="SAM" id="SignalP"/>
    </source>
</evidence>
<dbReference type="Gene3D" id="3.10.310.70">
    <property type="match status" value="1"/>
</dbReference>
<dbReference type="AlphaFoldDB" id="A0A848J051"/>
<proteinExistence type="predicted"/>
<dbReference type="PANTHER" id="PTHR22642">
    <property type="entry name" value="IMIDAZOLONEPROPIONASE"/>
    <property type="match status" value="1"/>
</dbReference>
<evidence type="ECO:0000313" key="3">
    <source>
        <dbReference type="EMBL" id="NMM47854.1"/>
    </source>
</evidence>
<dbReference type="Gene3D" id="2.30.40.10">
    <property type="entry name" value="Urease, subunit C, domain 1"/>
    <property type="match status" value="1"/>
</dbReference>
<dbReference type="Pfam" id="PF07969">
    <property type="entry name" value="Amidohydro_3"/>
    <property type="match status" value="1"/>
</dbReference>
<feature type="signal peptide" evidence="1">
    <location>
        <begin position="1"/>
        <end position="21"/>
    </location>
</feature>
<dbReference type="PANTHER" id="PTHR22642:SF2">
    <property type="entry name" value="PROTEIN LONG AFTER FAR-RED 3"/>
    <property type="match status" value="1"/>
</dbReference>
<keyword evidence="4" id="KW-1185">Reference proteome</keyword>
<keyword evidence="3" id="KW-0378">Hydrolase</keyword>
<dbReference type="RefSeq" id="WP_169678797.1">
    <property type="nucleotide sequence ID" value="NZ_JABBNU010000003.1"/>
</dbReference>
<feature type="chain" id="PRO_5032533908" evidence="1">
    <location>
        <begin position="22"/>
        <end position="573"/>
    </location>
</feature>